<dbReference type="OMA" id="NCCGELK"/>
<reference evidence="3 4" key="1">
    <citation type="journal article" date="2013" name="PLoS Genet.">
        <title>Distinctive expansion of potential virulence genes in the genome of the oomycete fish pathogen Saprolegnia parasitica.</title>
        <authorList>
            <person name="Jiang R.H."/>
            <person name="de Bruijn I."/>
            <person name="Haas B.J."/>
            <person name="Belmonte R."/>
            <person name="Lobach L."/>
            <person name="Christie J."/>
            <person name="van den Ackerveken G."/>
            <person name="Bottin A."/>
            <person name="Bulone V."/>
            <person name="Diaz-Moreno S.M."/>
            <person name="Dumas B."/>
            <person name="Fan L."/>
            <person name="Gaulin E."/>
            <person name="Govers F."/>
            <person name="Grenville-Briggs L.J."/>
            <person name="Horner N.R."/>
            <person name="Levin J.Z."/>
            <person name="Mammella M."/>
            <person name="Meijer H.J."/>
            <person name="Morris P."/>
            <person name="Nusbaum C."/>
            <person name="Oome S."/>
            <person name="Phillips A.J."/>
            <person name="van Rooyen D."/>
            <person name="Rzeszutek E."/>
            <person name="Saraiva M."/>
            <person name="Secombes C.J."/>
            <person name="Seidl M.F."/>
            <person name="Snel B."/>
            <person name="Stassen J.H."/>
            <person name="Sykes S."/>
            <person name="Tripathy S."/>
            <person name="van den Berg H."/>
            <person name="Vega-Arreguin J.C."/>
            <person name="Wawra S."/>
            <person name="Young S.K."/>
            <person name="Zeng Q."/>
            <person name="Dieguez-Uribeondo J."/>
            <person name="Russ C."/>
            <person name="Tyler B.M."/>
            <person name="van West P."/>
        </authorList>
    </citation>
    <scope>NUCLEOTIDE SEQUENCE [LARGE SCALE GENOMIC DNA]</scope>
    <source>
        <strain evidence="3 4">CBS 223.65</strain>
    </source>
</reference>
<accession>A0A067CR27</accession>
<dbReference type="PROSITE" id="PS50056">
    <property type="entry name" value="TYR_PHOSPHATASE_2"/>
    <property type="match status" value="1"/>
</dbReference>
<protein>
    <recommendedName>
        <fullName evidence="2">Tyrosine specific protein phosphatases domain-containing protein</fullName>
    </recommendedName>
</protein>
<dbReference type="InterPro" id="IPR020422">
    <property type="entry name" value="TYR_PHOSPHATASE_DUAL_dom"/>
</dbReference>
<evidence type="ECO:0000313" key="3">
    <source>
        <dbReference type="EMBL" id="KDO29242.1"/>
    </source>
</evidence>
<evidence type="ECO:0000256" key="1">
    <source>
        <dbReference type="SAM" id="MobiDB-lite"/>
    </source>
</evidence>
<dbReference type="InterPro" id="IPR029021">
    <property type="entry name" value="Prot-tyrosine_phosphatase-like"/>
</dbReference>
<evidence type="ECO:0000313" key="4">
    <source>
        <dbReference type="Proteomes" id="UP000030745"/>
    </source>
</evidence>
<dbReference type="InterPro" id="IPR000387">
    <property type="entry name" value="Tyr_Pase_dom"/>
</dbReference>
<keyword evidence="4" id="KW-1185">Reference proteome</keyword>
<evidence type="ECO:0000259" key="2">
    <source>
        <dbReference type="PROSITE" id="PS50056"/>
    </source>
</evidence>
<dbReference type="STRING" id="695850.A0A067CR27"/>
<dbReference type="Gene3D" id="3.90.190.10">
    <property type="entry name" value="Protein tyrosine phosphatase superfamily"/>
    <property type="match status" value="1"/>
</dbReference>
<dbReference type="CDD" id="cd14498">
    <property type="entry name" value="DSP"/>
    <property type="match status" value="1"/>
</dbReference>
<dbReference type="SMART" id="SM00195">
    <property type="entry name" value="DSPc"/>
    <property type="match status" value="1"/>
</dbReference>
<feature type="region of interest" description="Disordered" evidence="1">
    <location>
        <begin position="1"/>
        <end position="32"/>
    </location>
</feature>
<dbReference type="PANTHER" id="PTHR46381">
    <property type="entry name" value="MKPA PROTEIN"/>
    <property type="match status" value="1"/>
</dbReference>
<gene>
    <name evidence="3" type="ORF">SPRG_19908</name>
</gene>
<feature type="domain" description="Tyrosine specific protein phosphatases" evidence="2">
    <location>
        <begin position="111"/>
        <end position="169"/>
    </location>
</feature>
<dbReference type="KEGG" id="spar:SPRG_19908"/>
<dbReference type="VEuPathDB" id="FungiDB:SPRG_19908"/>
<dbReference type="OrthoDB" id="165342at2759"/>
<dbReference type="SUPFAM" id="SSF52799">
    <property type="entry name" value="(Phosphotyrosine protein) phosphatases II"/>
    <property type="match status" value="1"/>
</dbReference>
<dbReference type="Proteomes" id="UP000030745">
    <property type="component" value="Unassembled WGS sequence"/>
</dbReference>
<organism evidence="3 4">
    <name type="scientific">Saprolegnia parasitica (strain CBS 223.65)</name>
    <dbReference type="NCBI Taxonomy" id="695850"/>
    <lineage>
        <taxon>Eukaryota</taxon>
        <taxon>Sar</taxon>
        <taxon>Stramenopiles</taxon>
        <taxon>Oomycota</taxon>
        <taxon>Saprolegniomycetes</taxon>
        <taxon>Saprolegniales</taxon>
        <taxon>Saprolegniaceae</taxon>
        <taxon>Saprolegnia</taxon>
    </lineage>
</organism>
<dbReference type="InterPro" id="IPR000340">
    <property type="entry name" value="Dual-sp_phosphatase_cat-dom"/>
</dbReference>
<dbReference type="Pfam" id="PF00782">
    <property type="entry name" value="DSPc"/>
    <property type="match status" value="1"/>
</dbReference>
<dbReference type="GeneID" id="24141172"/>
<dbReference type="EMBL" id="KK583207">
    <property type="protein sequence ID" value="KDO29242.1"/>
    <property type="molecule type" value="Genomic_DNA"/>
</dbReference>
<proteinExistence type="predicted"/>
<sequence length="388" mass="41315">MGGTQSAPVTDTAPFSVVPSTPAIPKAPRTSVVGETEDGALSRAAKLAQAAPQLSMVRPHLLIAGHRAQWPTAGDYALINCAREALFPDDCVPPAHVRPILSLALRDGPSQELLPFLPRVLAAMADAGVVVLLCQQGVSRSCSFAIAALMCNEGLSYADAFATVKAARPICSPNPGFLCQLLELETYRTDRSKRPPVYCFGPHGAHDAHTWVLTACHVPNSRRAARPTQVERHTKALLAYCLPEAVHVWCGATAETSQVGPMEHEIRELYARSTAFLSLLQTTSETAFAYGCYDVVAPPTPPLLVVEPETPIATASRAVLSVATHLDGPWEVLRDASTAFVWLGADHPATPSDVVSAKLRAAGAIGPITIVLQGDEGEPFWDAYESGY</sequence>
<dbReference type="AlphaFoldDB" id="A0A067CR27"/>
<dbReference type="PANTHER" id="PTHR46381:SF2">
    <property type="entry name" value="MAP KINASE PHOSPHATASE"/>
    <property type="match status" value="1"/>
</dbReference>
<name>A0A067CR27_SAPPC</name>
<dbReference type="RefSeq" id="XP_012200135.1">
    <property type="nucleotide sequence ID" value="XM_012344745.1"/>
</dbReference>